<dbReference type="InterPro" id="IPR052184">
    <property type="entry name" value="SDR_enzymes"/>
</dbReference>
<dbReference type="Pfam" id="PF00106">
    <property type="entry name" value="adh_short"/>
    <property type="match status" value="1"/>
</dbReference>
<evidence type="ECO:0000313" key="1">
    <source>
        <dbReference type="EMBL" id="ORJ61247.1"/>
    </source>
</evidence>
<comment type="caution">
    <text evidence="1">The sequence shown here is derived from an EMBL/GenBank/DDBJ whole genome shotgun (WGS) entry which is preliminary data.</text>
</comment>
<dbReference type="Gene3D" id="3.40.50.720">
    <property type="entry name" value="NAD(P)-binding Rossmann-like Domain"/>
    <property type="match status" value="1"/>
</dbReference>
<dbReference type="AlphaFoldDB" id="A0A1X0Y7Z3"/>
<evidence type="ECO:0008006" key="3">
    <source>
        <dbReference type="Google" id="ProtNLM"/>
    </source>
</evidence>
<protein>
    <recommendedName>
        <fullName evidence="3">Short-chain dehydrogenase</fullName>
    </recommendedName>
</protein>
<dbReference type="InterPro" id="IPR002347">
    <property type="entry name" value="SDR_fam"/>
</dbReference>
<gene>
    <name evidence="1" type="ORF">B5V00_06315</name>
</gene>
<dbReference type="OrthoDB" id="5334159at2"/>
<organism evidence="1 2">
    <name type="scientific">Geothermobacter hydrogeniphilus</name>
    <dbReference type="NCBI Taxonomy" id="1969733"/>
    <lineage>
        <taxon>Bacteria</taxon>
        <taxon>Pseudomonadati</taxon>
        <taxon>Thermodesulfobacteriota</taxon>
        <taxon>Desulfuromonadia</taxon>
        <taxon>Desulfuromonadales</taxon>
        <taxon>Geothermobacteraceae</taxon>
        <taxon>Geothermobacter</taxon>
    </lineage>
</organism>
<dbReference type="InterPro" id="IPR036291">
    <property type="entry name" value="NAD(P)-bd_dom_sf"/>
</dbReference>
<reference evidence="1 2" key="1">
    <citation type="submission" date="2017-03" db="EMBL/GenBank/DDBJ databases">
        <title>Genome sequence of Geothermobacter sp. EPR-M, Deep-Sea Iron Reducer.</title>
        <authorList>
            <person name="Tully B."/>
            <person name="Savalia P."/>
            <person name="Abuyen K."/>
            <person name="Baughan C."/>
            <person name="Romero E."/>
            <person name="Ronkowski C."/>
            <person name="Torres B."/>
            <person name="Tremblay J."/>
            <person name="Trujillo A."/>
            <person name="Tyler M."/>
            <person name="Perez-Rodriguez I."/>
            <person name="Amend J."/>
        </authorList>
    </citation>
    <scope>NUCLEOTIDE SEQUENCE [LARGE SCALE GENOMIC DNA]</scope>
    <source>
        <strain evidence="1 2">EPR-M</strain>
    </source>
</reference>
<name>A0A1X0Y7Z3_9BACT</name>
<evidence type="ECO:0000313" key="2">
    <source>
        <dbReference type="Proteomes" id="UP000193136"/>
    </source>
</evidence>
<dbReference type="CDD" id="cd05325">
    <property type="entry name" value="carb_red_sniffer_like_SDR_c"/>
    <property type="match status" value="1"/>
</dbReference>
<proteinExistence type="predicted"/>
<keyword evidence="2" id="KW-1185">Reference proteome</keyword>
<dbReference type="SUPFAM" id="SSF51735">
    <property type="entry name" value="NAD(P)-binding Rossmann-fold domains"/>
    <property type="match status" value="1"/>
</dbReference>
<dbReference type="RefSeq" id="WP_085009926.1">
    <property type="nucleotide sequence ID" value="NZ_NAAD01000006.1"/>
</dbReference>
<dbReference type="Proteomes" id="UP000193136">
    <property type="component" value="Unassembled WGS sequence"/>
</dbReference>
<dbReference type="GO" id="GO:0016616">
    <property type="term" value="F:oxidoreductase activity, acting on the CH-OH group of donors, NAD or NADP as acceptor"/>
    <property type="evidence" value="ECO:0007669"/>
    <property type="project" value="TreeGrafter"/>
</dbReference>
<dbReference type="STRING" id="1969733.B5V00_06315"/>
<dbReference type="EMBL" id="NAAD01000006">
    <property type="protein sequence ID" value="ORJ61247.1"/>
    <property type="molecule type" value="Genomic_DNA"/>
</dbReference>
<accession>A0A1X0Y7Z3</accession>
<dbReference type="PANTHER" id="PTHR45458:SF1">
    <property type="entry name" value="SHORT CHAIN DEHYDROGENASE"/>
    <property type="match status" value="1"/>
</dbReference>
<sequence length="231" mass="24768">MAETILITGANRGIGLELARSFTALGWQVLACCRDLQQATELRQMADGRPEVELLHLDVAASDQIVAVAGHLAGRPIDILFHNAGLFGSRDQAFGNTDPEQWLEVFRVNVIAPQKLTESLVENVACSGRKIVAIMGSQLGCIGDNSSGTWPIYRTSKAAAHMLMRTMAFDLKARGITVVAFHPGWVRTRMGGAEAPLEPAAAAAGLTRQLLGLSPADTGSLIHMDGRRLGW</sequence>
<dbReference type="PANTHER" id="PTHR45458">
    <property type="entry name" value="SHORT-CHAIN DEHYDROGENASE/REDUCTASE SDR"/>
    <property type="match status" value="1"/>
</dbReference>
<dbReference type="PRINTS" id="PR00081">
    <property type="entry name" value="GDHRDH"/>
</dbReference>